<dbReference type="PROSITE" id="PS00198">
    <property type="entry name" value="4FE4S_FER_1"/>
    <property type="match status" value="1"/>
</dbReference>
<gene>
    <name evidence="8" type="ORF">SAMN05661003_11080</name>
</gene>
<comment type="function">
    <text evidence="5">Catalyzes the ferredoxin-dependent oxidative decarboxylation of arylpyruvates.</text>
</comment>
<keyword evidence="3 5" id="KW-0408">Iron</keyword>
<dbReference type="CDD" id="cd07034">
    <property type="entry name" value="TPP_PYR_PFOR_IOR-alpha_like"/>
    <property type="match status" value="1"/>
</dbReference>
<dbReference type="PIRSF" id="PIRSF006439">
    <property type="entry name" value="Indolepyruvate_ferr_oxidored"/>
    <property type="match status" value="1"/>
</dbReference>
<dbReference type="CDD" id="cd02008">
    <property type="entry name" value="TPP_IOR_alpha"/>
    <property type="match status" value="1"/>
</dbReference>
<dbReference type="GO" id="GO:0030976">
    <property type="term" value="F:thiamine pyrophosphate binding"/>
    <property type="evidence" value="ECO:0007669"/>
    <property type="project" value="InterPro"/>
</dbReference>
<dbReference type="GO" id="GO:0044281">
    <property type="term" value="P:small molecule metabolic process"/>
    <property type="evidence" value="ECO:0007669"/>
    <property type="project" value="UniProtKB-ARBA"/>
</dbReference>
<comment type="catalytic activity">
    <reaction evidence="5">
        <text>indole-3-pyruvate + 2 oxidized [2Fe-2S]-[ferredoxin] + CoA = (indol-3-yl)acetyl-CoA + 2 reduced [2Fe-2S]-[ferredoxin] + CO2 + H(+)</text>
        <dbReference type="Rhea" id="RHEA:12645"/>
        <dbReference type="Rhea" id="RHEA-COMP:10000"/>
        <dbReference type="Rhea" id="RHEA-COMP:10001"/>
        <dbReference type="ChEBI" id="CHEBI:15378"/>
        <dbReference type="ChEBI" id="CHEBI:16526"/>
        <dbReference type="ChEBI" id="CHEBI:17640"/>
        <dbReference type="ChEBI" id="CHEBI:33737"/>
        <dbReference type="ChEBI" id="CHEBI:33738"/>
        <dbReference type="ChEBI" id="CHEBI:57271"/>
        <dbReference type="ChEBI" id="CHEBI:57287"/>
        <dbReference type="EC" id="1.2.7.8"/>
    </reaction>
</comment>
<protein>
    <recommendedName>
        <fullName evidence="5">Indolepyruvate oxidoreductase subunit IorA</fullName>
        <shortName evidence="5">IOR</shortName>
        <ecNumber evidence="5">1.2.7.8</ecNumber>
    </recommendedName>
    <alternativeName>
        <fullName evidence="5">Indolepyruvate ferredoxin oxidoreductase subunit alpha</fullName>
    </alternativeName>
</protein>
<keyword evidence="2 5" id="KW-0560">Oxidoreductase</keyword>
<evidence type="ECO:0000313" key="8">
    <source>
        <dbReference type="EMBL" id="SDE41827.1"/>
    </source>
</evidence>
<evidence type="ECO:0000256" key="6">
    <source>
        <dbReference type="PIRSR" id="PIRSR006439-50"/>
    </source>
</evidence>
<organism evidence="8 9">
    <name type="scientific">Desulfuromonas thiophila</name>
    <dbReference type="NCBI Taxonomy" id="57664"/>
    <lineage>
        <taxon>Bacteria</taxon>
        <taxon>Pseudomonadati</taxon>
        <taxon>Thermodesulfobacteriota</taxon>
        <taxon>Desulfuromonadia</taxon>
        <taxon>Desulfuromonadales</taxon>
        <taxon>Desulfuromonadaceae</taxon>
        <taxon>Desulfuromonas</taxon>
    </lineage>
</organism>
<dbReference type="InterPro" id="IPR002880">
    <property type="entry name" value="Pyrv_Fd/Flavodoxin_OxRdtase_N"/>
</dbReference>
<dbReference type="GO" id="GO:0051539">
    <property type="term" value="F:4 iron, 4 sulfur cluster binding"/>
    <property type="evidence" value="ECO:0007669"/>
    <property type="project" value="UniProtKB-UniRule"/>
</dbReference>
<dbReference type="Gene3D" id="3.40.50.970">
    <property type="match status" value="2"/>
</dbReference>
<sequence>MATPSSPTASPAQLLMGNEAIAQGLLEAGCQVAAAYPGTPSTEVLQALIDQRQRAGAPLHIEWSVNEKIAFEVALAASYSGKRSVAVMKQVGLNVAADPFMRTAYLGVVGGLLVVVADDPGPHSSQNEQDSRLFCLQARVPVLDPASPAEARAWVAPAYALSERYGRALVLRPTTRICHSRQSLALAPVEPQPRNARFVPDTARWCATPAFLPALHQQLNADLAEIAREAAFQPLLQPGNGRDRRYSRTALVASGIVYAHLVDLLADLGLSGVMDLYQVRMPYPLNPDWCATLRRDYDRLLVLEETYPVIELQVAHPGAVGKQSGTVPREGELTPDVLLQVVTDFLDLPRSAPVSSGGRGQRPSLCPGCPHRSAFYSIKKCFPKGIFPSDIGCYTLGLNLGAVHTVHCMGACISQGAGFYQAHRQDDGDWPTVVVTIGDSTFFHSGIPALINAVLQQARIVIVILDNATTAMTGGQPVPHLGRRATGEASRAIAIEPLVRACGVDFLEVCDPYDQARFETLLRAADAHSRSDNGGVAVLIARHGCVMDPAVRQAQQAPPVRIDASCIGCRKCVDAFECPALSMDASGKQALVDHDRCIGCNACIAVCPVNAIQAANAGEQP</sequence>
<dbReference type="EMBL" id="FNAQ01000010">
    <property type="protein sequence ID" value="SDE41827.1"/>
    <property type="molecule type" value="Genomic_DNA"/>
</dbReference>
<dbReference type="STRING" id="57664.SAMN05661003_11080"/>
<dbReference type="Pfam" id="PF14697">
    <property type="entry name" value="Fer4_21"/>
    <property type="match status" value="1"/>
</dbReference>
<dbReference type="InterPro" id="IPR017900">
    <property type="entry name" value="4Fe4S_Fe_S_CS"/>
</dbReference>
<evidence type="ECO:0000256" key="1">
    <source>
        <dbReference type="ARBA" id="ARBA00022723"/>
    </source>
</evidence>
<dbReference type="PANTHER" id="PTHR43710">
    <property type="entry name" value="2-HYDROXYACYL-COA LYASE"/>
    <property type="match status" value="1"/>
</dbReference>
<evidence type="ECO:0000313" key="9">
    <source>
        <dbReference type="Proteomes" id="UP000243205"/>
    </source>
</evidence>
<dbReference type="OrthoDB" id="9804603at2"/>
<reference evidence="9" key="1">
    <citation type="submission" date="2016-10" db="EMBL/GenBank/DDBJ databases">
        <authorList>
            <person name="Varghese N."/>
            <person name="Submissions S."/>
        </authorList>
    </citation>
    <scope>NUCLEOTIDE SEQUENCE [LARGE SCALE GENOMIC DNA]</scope>
    <source>
        <strain evidence="9">DSM 8987</strain>
    </source>
</reference>
<dbReference type="InterPro" id="IPR045025">
    <property type="entry name" value="HACL1-like"/>
</dbReference>
<dbReference type="SUPFAM" id="SSF54862">
    <property type="entry name" value="4Fe-4S ferredoxins"/>
    <property type="match status" value="1"/>
</dbReference>
<feature type="binding site" evidence="6">
    <location>
        <position position="569"/>
    </location>
    <ligand>
        <name>[4Fe-4S] cluster</name>
        <dbReference type="ChEBI" id="CHEBI:49883"/>
        <label>1</label>
    </ligand>
</feature>
<comment type="cofactor">
    <cofactor evidence="5 6">
        <name>[4Fe-4S] cluster</name>
        <dbReference type="ChEBI" id="CHEBI:49883"/>
    </cofactor>
    <text evidence="5 6">Binds 2 [4Fe-4S] clusters. In this family the first cluster has a non-standard and varying [4Fe-4S] binding motif CX(2)CX(2)CX(4-5)CP.</text>
</comment>
<dbReference type="SUPFAM" id="SSF52518">
    <property type="entry name" value="Thiamin diphosphate-binding fold (THDP-binding)"/>
    <property type="match status" value="2"/>
</dbReference>
<feature type="binding site" evidence="6">
    <location>
        <position position="566"/>
    </location>
    <ligand>
        <name>[4Fe-4S] cluster</name>
        <dbReference type="ChEBI" id="CHEBI:49883"/>
        <label>1</label>
    </ligand>
</feature>
<feature type="domain" description="4Fe-4S ferredoxin-type" evidence="7">
    <location>
        <begin position="588"/>
        <end position="617"/>
    </location>
</feature>
<dbReference type="AlphaFoldDB" id="A0A1G7CRA2"/>
<dbReference type="GO" id="GO:0043805">
    <property type="term" value="F:indolepyruvate ferredoxin oxidoreductase activity"/>
    <property type="evidence" value="ECO:0007669"/>
    <property type="project" value="UniProtKB-UniRule"/>
</dbReference>
<dbReference type="Pfam" id="PF02775">
    <property type="entry name" value="TPP_enzyme_C"/>
    <property type="match status" value="1"/>
</dbReference>
<dbReference type="Gene3D" id="3.30.70.20">
    <property type="match status" value="1"/>
</dbReference>
<keyword evidence="5" id="KW-0249">Electron transport</keyword>
<dbReference type="Proteomes" id="UP000243205">
    <property type="component" value="Unassembled WGS sequence"/>
</dbReference>
<keyword evidence="4 5" id="KW-0411">Iron-sulfur</keyword>
<dbReference type="RefSeq" id="WP_092078925.1">
    <property type="nucleotide sequence ID" value="NZ_FNAQ01000010.1"/>
</dbReference>
<proteinExistence type="predicted"/>
<dbReference type="Pfam" id="PF01855">
    <property type="entry name" value="POR_N"/>
    <property type="match status" value="1"/>
</dbReference>
<keyword evidence="8" id="KW-0670">Pyruvate</keyword>
<keyword evidence="5 6" id="KW-0004">4Fe-4S</keyword>
<feature type="binding site" evidence="6">
    <location>
        <position position="600"/>
    </location>
    <ligand>
        <name>[4Fe-4S] cluster</name>
        <dbReference type="ChEBI" id="CHEBI:49883"/>
        <label>2</label>
    </ligand>
</feature>
<dbReference type="PROSITE" id="PS51379">
    <property type="entry name" value="4FE4S_FER_2"/>
    <property type="match status" value="2"/>
</dbReference>
<feature type="binding site" evidence="6">
    <location>
        <position position="578"/>
    </location>
    <ligand>
        <name>[4Fe-4S] cluster</name>
        <dbReference type="ChEBI" id="CHEBI:49883"/>
        <label>2</label>
    </ligand>
</feature>
<keyword evidence="1 5" id="KW-0479">Metal-binding</keyword>
<accession>A0A1G7CRA2</accession>
<feature type="binding site" evidence="6">
    <location>
        <position position="572"/>
    </location>
    <ligand>
        <name>[4Fe-4S] cluster</name>
        <dbReference type="ChEBI" id="CHEBI:49883"/>
        <label>1</label>
    </ligand>
</feature>
<evidence type="ECO:0000256" key="4">
    <source>
        <dbReference type="ARBA" id="ARBA00023014"/>
    </source>
</evidence>
<dbReference type="FunFam" id="3.40.50.970:FF:000039">
    <property type="entry name" value="Indolepyruvate oxidoreductase subunit IorA"/>
    <property type="match status" value="1"/>
</dbReference>
<feature type="binding site" evidence="6">
    <location>
        <position position="597"/>
    </location>
    <ligand>
        <name>[4Fe-4S] cluster</name>
        <dbReference type="ChEBI" id="CHEBI:49883"/>
        <label>2</label>
    </ligand>
</feature>
<dbReference type="PANTHER" id="PTHR43710:SF7">
    <property type="entry name" value="INDOLEPYRUVATE OXIDOREDUCTASE SUBUNIT IORA"/>
    <property type="match status" value="1"/>
</dbReference>
<dbReference type="InterPro" id="IPR011766">
    <property type="entry name" value="TPP_enzyme_TPP-bd"/>
</dbReference>
<evidence type="ECO:0000256" key="2">
    <source>
        <dbReference type="ARBA" id="ARBA00023002"/>
    </source>
</evidence>
<dbReference type="EC" id="1.2.7.8" evidence="5"/>
<feature type="domain" description="4Fe-4S ferredoxin-type" evidence="7">
    <location>
        <begin position="558"/>
        <end position="586"/>
    </location>
</feature>
<name>A0A1G7CRA2_9BACT</name>
<evidence type="ECO:0000259" key="7">
    <source>
        <dbReference type="PROSITE" id="PS51379"/>
    </source>
</evidence>
<evidence type="ECO:0000256" key="5">
    <source>
        <dbReference type="PIRNR" id="PIRNR006439"/>
    </source>
</evidence>
<dbReference type="InterPro" id="IPR029061">
    <property type="entry name" value="THDP-binding"/>
</dbReference>
<dbReference type="GO" id="GO:0046872">
    <property type="term" value="F:metal ion binding"/>
    <property type="evidence" value="ECO:0007669"/>
    <property type="project" value="UniProtKB-UniRule"/>
</dbReference>
<evidence type="ECO:0000256" key="3">
    <source>
        <dbReference type="ARBA" id="ARBA00023004"/>
    </source>
</evidence>
<dbReference type="InterPro" id="IPR017721">
    <property type="entry name" value="IorA"/>
</dbReference>
<dbReference type="InterPro" id="IPR017896">
    <property type="entry name" value="4Fe4S_Fe-S-bd"/>
</dbReference>
<keyword evidence="9" id="KW-1185">Reference proteome</keyword>
<keyword evidence="5" id="KW-0813">Transport</keyword>
<feature type="binding site" evidence="6">
    <location>
        <position position="603"/>
    </location>
    <ligand>
        <name>[4Fe-4S] cluster</name>
        <dbReference type="ChEBI" id="CHEBI:49883"/>
        <label>2</label>
    </ligand>
</feature>
<feature type="binding site" evidence="6">
    <location>
        <position position="607"/>
    </location>
    <ligand>
        <name>[4Fe-4S] cluster</name>
        <dbReference type="ChEBI" id="CHEBI:49883"/>
        <label>1</label>
    </ligand>
</feature>